<evidence type="ECO:0000313" key="3">
    <source>
        <dbReference type="EMBL" id="KIE44162.1"/>
    </source>
</evidence>
<dbReference type="EMBL" id="JXBL01000001">
    <property type="protein sequence ID" value="KIE44162.1"/>
    <property type="molecule type" value="Genomic_DNA"/>
</dbReference>
<organism evidence="3 4">
    <name type="scientific">Geobacter soli</name>
    <dbReference type="NCBI Taxonomy" id="1510391"/>
    <lineage>
        <taxon>Bacteria</taxon>
        <taxon>Pseudomonadati</taxon>
        <taxon>Thermodesulfobacteriota</taxon>
        <taxon>Desulfuromonadia</taxon>
        <taxon>Geobacterales</taxon>
        <taxon>Geobacteraceae</taxon>
        <taxon>Geobacter</taxon>
    </lineage>
</organism>
<protein>
    <recommendedName>
        <fullName evidence="2">Toprim domain-containing protein</fullName>
    </recommendedName>
</protein>
<name>A0A0C1QT32_9BACT</name>
<dbReference type="PROSITE" id="PS50880">
    <property type="entry name" value="TOPRIM"/>
    <property type="match status" value="1"/>
</dbReference>
<feature type="coiled-coil region" evidence="1">
    <location>
        <begin position="66"/>
        <end position="93"/>
    </location>
</feature>
<feature type="domain" description="Toprim" evidence="2">
    <location>
        <begin position="180"/>
        <end position="273"/>
    </location>
</feature>
<dbReference type="AlphaFoldDB" id="A0A0C1QT32"/>
<reference evidence="3 4" key="1">
    <citation type="submission" date="2015-01" db="EMBL/GenBank/DDBJ databases">
        <title>Genome sequence of the anaerobic bacterium Geobacter soli GSS01, a dissimilatory Fe(III) reducer from soil.</title>
        <authorList>
            <person name="Yang G."/>
            <person name="Zhou S."/>
        </authorList>
    </citation>
    <scope>NUCLEOTIDE SEQUENCE [LARGE SCALE GENOMIC DNA]</scope>
    <source>
        <strain evidence="3 4">GSS01</strain>
    </source>
</reference>
<gene>
    <name evidence="3" type="ORF">SE37_06195</name>
</gene>
<keyword evidence="4" id="KW-1185">Reference proteome</keyword>
<evidence type="ECO:0000259" key="2">
    <source>
        <dbReference type="PROSITE" id="PS50880"/>
    </source>
</evidence>
<evidence type="ECO:0000313" key="4">
    <source>
        <dbReference type="Proteomes" id="UP000031433"/>
    </source>
</evidence>
<evidence type="ECO:0000256" key="1">
    <source>
        <dbReference type="SAM" id="Coils"/>
    </source>
</evidence>
<comment type="caution">
    <text evidence="3">The sequence shown here is derived from an EMBL/GenBank/DDBJ whole genome shotgun (WGS) entry which is preliminary data.</text>
</comment>
<dbReference type="Pfam" id="PF13662">
    <property type="entry name" value="Toprim_4"/>
    <property type="match status" value="1"/>
</dbReference>
<keyword evidence="1" id="KW-0175">Coiled coil</keyword>
<proteinExistence type="predicted"/>
<sequence length="273" mass="29727">MEAEGLTPPSTLELNGRVHRYCGKDERNPNTWVKGYDNGDGTAGGRFGNWRLGIDEPWFFRPASLTRLSREELEELRRRNEEKRKRAEEARIAEFLRVSATASKILRQASPARPDHAYLVGKGVLPFNLRQSGESLLIPVRDAEGVLWSLQFIDPSGSKRFLSGGRISGCYHSIGPKPVDVVLVAEGFATAATLCEATGYPVAIAFNAGNMLPVSQALRTKYPSATLLICADDDRQTPGNPGMTAAHRAADMVGGVVVSPDFTLIDSTAEETP</sequence>
<dbReference type="InterPro" id="IPR006171">
    <property type="entry name" value="TOPRIM_dom"/>
</dbReference>
<dbReference type="Proteomes" id="UP000031433">
    <property type="component" value="Unassembled WGS sequence"/>
</dbReference>
<dbReference type="RefSeq" id="WP_039648233.1">
    <property type="nucleotide sequence ID" value="NZ_JXBL01000001.1"/>
</dbReference>
<accession>A0A0C1QT32</accession>